<dbReference type="SMART" id="SM01419">
    <property type="entry name" value="Thiol-ester_cl"/>
    <property type="match status" value="1"/>
</dbReference>
<comment type="similarity">
    <text evidence="1">Belongs to the protease inhibitor I39 (alpha-2-macroglobulin) family. Bacterial alpha-2-macroglobulin subfamily.</text>
</comment>
<dbReference type="InterPro" id="IPR001599">
    <property type="entry name" value="Macroglobln_a2"/>
</dbReference>
<dbReference type="InterPro" id="IPR051802">
    <property type="entry name" value="YfhM-like"/>
</dbReference>
<dbReference type="Pfam" id="PF17973">
    <property type="entry name" value="bMG10"/>
    <property type="match status" value="1"/>
</dbReference>
<reference evidence="3 4" key="1">
    <citation type="submission" date="2017-02" db="EMBL/GenBank/DDBJ databases">
        <authorList>
            <person name="Peterson S.W."/>
        </authorList>
    </citation>
    <scope>NUCLEOTIDE SEQUENCE [LARGE SCALE GENOMIC DNA]</scope>
    <source>
        <strain evidence="3 4">DSM 25262</strain>
    </source>
</reference>
<dbReference type="InterPro" id="IPR002890">
    <property type="entry name" value="MG2"/>
</dbReference>
<organism evidence="3 4">
    <name type="scientific">Ohtaekwangia koreensis</name>
    <dbReference type="NCBI Taxonomy" id="688867"/>
    <lineage>
        <taxon>Bacteria</taxon>
        <taxon>Pseudomonadati</taxon>
        <taxon>Bacteroidota</taxon>
        <taxon>Cytophagia</taxon>
        <taxon>Cytophagales</taxon>
        <taxon>Fulvivirgaceae</taxon>
        <taxon>Ohtaekwangia</taxon>
    </lineage>
</organism>
<protein>
    <submittedName>
        <fullName evidence="3">Alpha-2-macroglobulin family N-terminal region</fullName>
    </submittedName>
</protein>
<name>A0A1T5M7A8_9BACT</name>
<dbReference type="Proteomes" id="UP000190961">
    <property type="component" value="Unassembled WGS sequence"/>
</dbReference>
<dbReference type="SMART" id="SM01360">
    <property type="entry name" value="A2M"/>
    <property type="match status" value="1"/>
</dbReference>
<feature type="domain" description="Alpha-2-macroglobulin" evidence="2">
    <location>
        <begin position="1260"/>
        <end position="1350"/>
    </location>
</feature>
<dbReference type="Pfam" id="PF01835">
    <property type="entry name" value="MG2"/>
    <property type="match status" value="1"/>
</dbReference>
<evidence type="ECO:0000259" key="2">
    <source>
        <dbReference type="SMART" id="SM01360"/>
    </source>
</evidence>
<dbReference type="GO" id="GO:0004866">
    <property type="term" value="F:endopeptidase inhibitor activity"/>
    <property type="evidence" value="ECO:0007669"/>
    <property type="project" value="InterPro"/>
</dbReference>
<dbReference type="InterPro" id="IPR041246">
    <property type="entry name" value="Bact_MG10"/>
</dbReference>
<dbReference type="STRING" id="688867.SAMN05660236_4589"/>
<evidence type="ECO:0000256" key="1">
    <source>
        <dbReference type="ARBA" id="ARBA00010556"/>
    </source>
</evidence>
<dbReference type="InterPro" id="IPR047565">
    <property type="entry name" value="Alpha-macroglob_thiol-ester_cl"/>
</dbReference>
<dbReference type="EMBL" id="FUZU01000003">
    <property type="protein sequence ID" value="SKC83904.1"/>
    <property type="molecule type" value="Genomic_DNA"/>
</dbReference>
<dbReference type="SUPFAM" id="SSF48239">
    <property type="entry name" value="Terpenoid cyclases/Protein prenyltransferases"/>
    <property type="match status" value="1"/>
</dbReference>
<dbReference type="Gene3D" id="2.20.130.20">
    <property type="match status" value="1"/>
</dbReference>
<accession>A0A1T5M7A8</accession>
<dbReference type="Gene3D" id="1.50.10.20">
    <property type="match status" value="1"/>
</dbReference>
<dbReference type="PANTHER" id="PTHR40094:SF1">
    <property type="entry name" value="UBIQUITIN DOMAIN-CONTAINING PROTEIN"/>
    <property type="match status" value="1"/>
</dbReference>
<proteinExistence type="inferred from homology"/>
<dbReference type="Gene3D" id="2.60.40.1930">
    <property type="match status" value="1"/>
</dbReference>
<dbReference type="InterPro" id="IPR008930">
    <property type="entry name" value="Terpenoid_cyclase/PrenylTrfase"/>
</dbReference>
<gene>
    <name evidence="3" type="ORF">SAMN05660236_4589</name>
</gene>
<evidence type="ECO:0000313" key="3">
    <source>
        <dbReference type="EMBL" id="SKC83904.1"/>
    </source>
</evidence>
<keyword evidence="4" id="KW-1185">Reference proteome</keyword>
<evidence type="ECO:0000313" key="4">
    <source>
        <dbReference type="Proteomes" id="UP000190961"/>
    </source>
</evidence>
<sequence length="2033" mass="233583">MNSFDFEKAWNEVTDFENKGLPESALKIVNEIAQQAQAQNNVGQQVKAMIHQLKLADVKEENAFVKNMIRLKGEADHASYPMKPLLHSMLGELYWQYYQSNRYEFINRSATINVEENDIETWNLPKIIQETFTQYKLSLEEADKSKKEVVDIYEPVIYKGNDLGRKYRPTLYDFLAHRAVDFFMSEEPHITKPVYAFTLDKKEYISEAAAFVQVKVTSPDTLSMKFYALTILQDLIQFHLQDADPGALVDVDLKRLKFVRMHLTQPDKDDLYMQALERLEQKVKNNPLAGIVLIEKARVLVEHGALYKPLLGDNHKWDLKKAYALCEEEKKRFPDSDGAIRCENLQEDILSKSINATIEEHNVPGQPFRSLVHYKNFTDLYYRIIKVTRDEVQSLRKKLEKDYSNHEENFIEHFTAKPPFKTGKYTLPDDGDYQQHSIEVKLDALPEGEYMVLYSHHSNFSTKDNGLAYAFTVVSNIGYVHRALPDGSAEIYTLHRQSGEPLAAVTTTLFSQRYNYKKNTYERIKVGSFVTDANGYLKVGYLKSEDQRSFSVDFRTGNDFNSTDPIDRGQNYYYYSGAIDQYKSGKEPAETQTFFFLDRAIYRPGQTIYFKGLVISSDGKNPLIMKGYTTTVRFLDVNGQEQGTKMVTTNEYGTFNGVFTAPSGGLTGNMQIRNDDGSGDVYFSVEEYKRPKFEVAFNPVTASFRLNDVIQAEGYARAYSGANIDGALVKYRVVRAANFPMWWWARWGNFPTSPEVEIVNGNSTSDSNGKFTISFTAVPDLSIERSSDPTFTYKVYADVTDINGETHSSSTAIAVGYKSLRINATIDNVNKDDRELKKEFNIQTSNLAGEFQAAKGQLKIYLLKAPAKTFRPRLWEQPDRQLLSREEYYTLFPKDQYEDEVNKYKWAKDKEVYTMTFDTGKNKTFTIPNLSQWKEGEYILEITSADKDGEAVREVSYFTVYAPTSKSISTPAVMYYQPVKMKVEPGEKASFTTGTSEDKINVLYEVEQEGVLLSKEWITLKNEQRLFEIPIKEEYRGNIAIHYTFIKDNRLYIEQFDVTVPYTNKQLDISFASFRDKLQPGEQEQWKIIVKGKAADKVAAEMVATLYDASLDEFRANSWYAQFYHNKNASLGWTSASGFDHVDLTPYTREWNHGHTRSAQDASFDHLNWFDYSFYQFRSRFYLYEEAMPMAAGAPRKEAKKSSIASMDEVEGELAADTTASDGYGYNGYNNKASKPDVNTKPIEKVDLSDVKVRTNFNETAFFFPQLMTNEHGEIIIKFTIPEALTRWKMLGFAHTKDLKSGFVQNQLVTQKDIMVVPNQPRFFRENDIMKFSAKISSLVDKELTGIAQLEFFDALTMKPIDDLIRNQVKSKNFALKSRQSTSLEWSIEIPEGLQAITYRIVAKAGDFSDGEEMVLPVVTNRMLVTETLPLPIRGKQTKEFKFEKLLNNKSTTLRHQRYTLEFTSNPAWYAIQALPYLMEYPYDCVEQTFSKYYANSIAAHVANSNPRIKQVFDTWKNIQPDALLSNLEKNQELKSALLEETPWVLQAKDESQRKRMVGALFDLNRMANEQERALEKITKAQSGDGGFSWFPGFPSDIYMTQHIIAGMGHLDVMGVKSIRTEGKTWSMITRAIEYIDANMKRDYDRLKEQAKRKEINLDDNQIGYLQYHYLYTRSYFKDRAIPANSKEAFDYFLGQAKKYWLKNTLYLQGMTCLALKRFGDNTTPAAMIKSFSERALHSEEMGMYWKNDHGYYWYQAPIETQALMIEVYDEVAADTKSVEDMKAWLLKQKQTQDWKTTKATTEACYALLRRGTNALASSKLVDIYVGDEIIDPAKRADTKTEVGTGYFKTAWQANEITADMGKIKISKSDEGVAWGAAYWQYFEQLDKITPADTPLKLKKDLYLQQNTDRGPVITPVTDKTELHVGDLVKVKIELRVDRTMEYIHLKDMRASGFEPVSTISTHKYQDGLYYYESPRDLATNFFIGYLPKGTYIFEYALRVSQKGNFSNGVTTIQCMYAPEFTSHSQGIRVQVK</sequence>
<dbReference type="PANTHER" id="PTHR40094">
    <property type="entry name" value="ALPHA-2-MACROGLOBULIN HOMOLOG"/>
    <property type="match status" value="1"/>
</dbReference>
<dbReference type="Pfam" id="PF00207">
    <property type="entry name" value="A2M"/>
    <property type="match status" value="1"/>
</dbReference>